<comment type="caution">
    <text evidence="3">The sequence shown here is derived from an EMBL/GenBank/DDBJ whole genome shotgun (WGS) entry which is preliminary data.</text>
</comment>
<dbReference type="OrthoDB" id="370444at2"/>
<dbReference type="Gene3D" id="3.30.300.20">
    <property type="match status" value="1"/>
</dbReference>
<dbReference type="HAMAP" id="MF_00003">
    <property type="entry name" value="RbfA"/>
    <property type="match status" value="1"/>
</dbReference>
<comment type="subcellular location">
    <subcellularLocation>
        <location evidence="2">Cytoplasm</location>
    </subcellularLocation>
</comment>
<comment type="subunit">
    <text evidence="2">Monomer. Binds 30S ribosomal subunits, but not 50S ribosomal subunits or 70S ribosomes.</text>
</comment>
<comment type="similarity">
    <text evidence="2">Belongs to the RbfA family.</text>
</comment>
<evidence type="ECO:0000256" key="2">
    <source>
        <dbReference type="HAMAP-Rule" id="MF_00003"/>
    </source>
</evidence>
<dbReference type="RefSeq" id="WP_037544485.1">
    <property type="nucleotide sequence ID" value="NZ_JNUP01000001.1"/>
</dbReference>
<dbReference type="NCBIfam" id="TIGR00082">
    <property type="entry name" value="rbfA"/>
    <property type="match status" value="1"/>
</dbReference>
<sequence>MSSIRQTRVEKLILQIVSGYIMRGEIKDPRVGSLLTLVSCKVSKDLAYAEIGVSGYMDQQHLQKGVDGLNHAAGFIQSGLGRELKTRNTPKLRFTVEAGIQEGFELTKKLESLVSHDEDEEFQAPPAGPDSTQ</sequence>
<dbReference type="STRING" id="1480694.DC28_02025"/>
<gene>
    <name evidence="2" type="primary">rbfA</name>
    <name evidence="3" type="ORF">DC28_02025</name>
</gene>
<organism evidence="3 4">
    <name type="scientific">Spirochaeta lutea</name>
    <dbReference type="NCBI Taxonomy" id="1480694"/>
    <lineage>
        <taxon>Bacteria</taxon>
        <taxon>Pseudomonadati</taxon>
        <taxon>Spirochaetota</taxon>
        <taxon>Spirochaetia</taxon>
        <taxon>Spirochaetales</taxon>
        <taxon>Spirochaetaceae</taxon>
        <taxon>Spirochaeta</taxon>
    </lineage>
</organism>
<dbReference type="GO" id="GO:0005829">
    <property type="term" value="C:cytosol"/>
    <property type="evidence" value="ECO:0007669"/>
    <property type="project" value="TreeGrafter"/>
</dbReference>
<evidence type="ECO:0000313" key="3">
    <source>
        <dbReference type="EMBL" id="KGE73974.1"/>
    </source>
</evidence>
<dbReference type="Proteomes" id="UP000029692">
    <property type="component" value="Unassembled WGS sequence"/>
</dbReference>
<comment type="function">
    <text evidence="2">One of several proteins that assist in the late maturation steps of the functional core of the 30S ribosomal subunit. Associates with free 30S ribosomal subunits (but not with 30S subunits that are part of 70S ribosomes or polysomes). Required for efficient processing of 16S rRNA. May interact with the 5'-terminal helix region of 16S rRNA.</text>
</comment>
<evidence type="ECO:0000313" key="4">
    <source>
        <dbReference type="Proteomes" id="UP000029692"/>
    </source>
</evidence>
<dbReference type="InterPro" id="IPR000238">
    <property type="entry name" value="RbfA"/>
</dbReference>
<dbReference type="PANTHER" id="PTHR33515">
    <property type="entry name" value="RIBOSOME-BINDING FACTOR A, CHLOROPLASTIC-RELATED"/>
    <property type="match status" value="1"/>
</dbReference>
<dbReference type="EMBL" id="JNUP01000001">
    <property type="protein sequence ID" value="KGE73974.1"/>
    <property type="molecule type" value="Genomic_DNA"/>
</dbReference>
<dbReference type="GO" id="GO:0043024">
    <property type="term" value="F:ribosomal small subunit binding"/>
    <property type="evidence" value="ECO:0007669"/>
    <property type="project" value="TreeGrafter"/>
</dbReference>
<keyword evidence="4" id="KW-1185">Reference proteome</keyword>
<accession>A0A098R1W2</accession>
<dbReference type="InterPro" id="IPR023799">
    <property type="entry name" value="RbfA_dom_sf"/>
</dbReference>
<dbReference type="GO" id="GO:0030490">
    <property type="term" value="P:maturation of SSU-rRNA"/>
    <property type="evidence" value="ECO:0007669"/>
    <property type="project" value="UniProtKB-UniRule"/>
</dbReference>
<dbReference type="InterPro" id="IPR015946">
    <property type="entry name" value="KH_dom-like_a/b"/>
</dbReference>
<dbReference type="PANTHER" id="PTHR33515:SF1">
    <property type="entry name" value="RIBOSOME-BINDING FACTOR A, CHLOROPLASTIC-RELATED"/>
    <property type="match status" value="1"/>
</dbReference>
<dbReference type="SUPFAM" id="SSF89919">
    <property type="entry name" value="Ribosome-binding factor A, RbfA"/>
    <property type="match status" value="1"/>
</dbReference>
<evidence type="ECO:0000256" key="1">
    <source>
        <dbReference type="ARBA" id="ARBA00022517"/>
    </source>
</evidence>
<proteinExistence type="inferred from homology"/>
<dbReference type="Pfam" id="PF02033">
    <property type="entry name" value="RBFA"/>
    <property type="match status" value="1"/>
</dbReference>
<dbReference type="eggNOG" id="COG0858">
    <property type="taxonomic scope" value="Bacteria"/>
</dbReference>
<dbReference type="AlphaFoldDB" id="A0A098R1W2"/>
<reference evidence="3 4" key="1">
    <citation type="submission" date="2014-05" db="EMBL/GenBank/DDBJ databases">
        <title>De novo Genome Sequence of Spirocheata sp.</title>
        <authorList>
            <person name="Shivani Y."/>
            <person name="Subhash Y."/>
            <person name="Tushar L."/>
            <person name="Sasikala C."/>
            <person name="Ramana C.V."/>
        </authorList>
    </citation>
    <scope>NUCLEOTIDE SEQUENCE [LARGE SCALE GENOMIC DNA]</scope>
    <source>
        <strain evidence="3 4">JC230</strain>
    </source>
</reference>
<name>A0A098R1W2_9SPIO</name>
<keyword evidence="2" id="KW-0963">Cytoplasm</keyword>
<keyword evidence="1 2" id="KW-0690">Ribosome biogenesis</keyword>
<protein>
    <recommendedName>
        <fullName evidence="2">Ribosome-binding factor A</fullName>
    </recommendedName>
</protein>